<dbReference type="AlphaFoldDB" id="A0A172QXS7"/>
<reference evidence="1 2" key="1">
    <citation type="submission" date="2016-05" db="EMBL/GenBank/DDBJ databases">
        <title>Complete genome sequence of Corynebacterium crudilactis, a new Corynebacterium species isolated from raw cow's milk.</title>
        <authorList>
            <person name="Christian R."/>
            <person name="Zimmermann J."/>
            <person name="Lipski A."/>
            <person name="Kalinowski J."/>
        </authorList>
    </citation>
    <scope>NUCLEOTIDE SEQUENCE [LARGE SCALE GENOMIC DNA]</scope>
    <source>
        <strain evidence="1 2">JZ16</strain>
        <plasmid evidence="1 2">pCRULAC1</plasmid>
    </source>
</reference>
<accession>A0A172QXS7</accession>
<protein>
    <submittedName>
        <fullName evidence="1">Uncharacterized protein</fullName>
    </submittedName>
</protein>
<dbReference type="RefSeq" id="WP_066570305.1">
    <property type="nucleotide sequence ID" value="NZ_CP015623.1"/>
</dbReference>
<dbReference type="Proteomes" id="UP000076929">
    <property type="component" value="Plasmid pCRULAC1"/>
</dbReference>
<evidence type="ECO:0000313" key="1">
    <source>
        <dbReference type="EMBL" id="ANE05509.1"/>
    </source>
</evidence>
<keyword evidence="1" id="KW-0614">Plasmid</keyword>
<gene>
    <name evidence="1" type="ORF">ccrud_14305</name>
</gene>
<geneLocation type="plasmid" evidence="1 2">
    <name>pCRULAC1</name>
</geneLocation>
<dbReference type="EMBL" id="CP015623">
    <property type="protein sequence ID" value="ANE05509.1"/>
    <property type="molecule type" value="Genomic_DNA"/>
</dbReference>
<sequence>MINSEEDRNAFPRIITGKEAENLIADATPGPWAATIEYPCVSIVEVDDEDGRNATVADFPKMHEDELHVTPDHNLMAASPDLAHTVIAQAQRIAELEAGSGAGVSAGITETRWIVEFRLPSDVWRVVEDNPSKKAIDLFWRLNVTLSGIPADRARMRKVTTVTQDQDVTPRHE</sequence>
<proteinExistence type="predicted"/>
<name>A0A172QXS7_9CORY</name>
<organism evidence="1 2">
    <name type="scientific">Corynebacterium crudilactis</name>
    <dbReference type="NCBI Taxonomy" id="1652495"/>
    <lineage>
        <taxon>Bacteria</taxon>
        <taxon>Bacillati</taxon>
        <taxon>Actinomycetota</taxon>
        <taxon>Actinomycetes</taxon>
        <taxon>Mycobacteriales</taxon>
        <taxon>Corynebacteriaceae</taxon>
        <taxon>Corynebacterium</taxon>
    </lineage>
</organism>
<keyword evidence="2" id="KW-1185">Reference proteome</keyword>
<evidence type="ECO:0000313" key="2">
    <source>
        <dbReference type="Proteomes" id="UP000076929"/>
    </source>
</evidence>
<dbReference type="OrthoDB" id="4431079at2"/>
<dbReference type="KEGG" id="ccjz:ccrud_14305"/>